<dbReference type="eggNOG" id="COG2165">
    <property type="taxonomic scope" value="Bacteria"/>
</dbReference>
<accession>Q47B32</accession>
<reference evidence="2" key="1">
    <citation type="submission" date="2005-08" db="EMBL/GenBank/DDBJ databases">
        <title>Complete sequence of Dechloromonas aromatica RCB.</title>
        <authorList>
            <person name="Salinero K.K."/>
            <person name="Copeland A."/>
            <person name="Lucas S."/>
            <person name="Lapidus A."/>
            <person name="Barry K."/>
            <person name="Detter J.C."/>
            <person name="Glavina T."/>
            <person name="Hammon N."/>
            <person name="Israni S."/>
            <person name="Pitluck S."/>
            <person name="Di Bartolo G."/>
            <person name="Trong S."/>
            <person name="Schmutz J."/>
            <person name="Larimer F."/>
            <person name="Land M."/>
            <person name="Ivanova N."/>
            <person name="Richardson P."/>
        </authorList>
    </citation>
    <scope>NUCLEOTIDE SEQUENCE</scope>
    <source>
        <strain evidence="2">RCB</strain>
    </source>
</reference>
<keyword evidence="1" id="KW-0812">Transmembrane</keyword>
<protein>
    <recommendedName>
        <fullName evidence="3">Transmembrane protein</fullName>
    </recommendedName>
</protein>
<evidence type="ECO:0008006" key="3">
    <source>
        <dbReference type="Google" id="ProtNLM"/>
    </source>
</evidence>
<evidence type="ECO:0000313" key="2">
    <source>
        <dbReference type="EMBL" id="AAZ47949.1"/>
    </source>
</evidence>
<sequence length="177" mass="19732">MVAIRGGQPGISGKHQKGITFLAVLFTIAISGIALAGTGALWQMETRREKEKELLFAGEEYRQAIASYVDNSPGDPQYPVKLADLLQDPRFPMPVRHLRRLYPEPMSLDGQWQLIRRQGRIVGVASPSSAPPIKVAGFPPEQAEFENAVRYADWQFIHSGNTPSRRRINIHDAGESR</sequence>
<dbReference type="AlphaFoldDB" id="Q47B32"/>
<keyword evidence="1" id="KW-1133">Transmembrane helix</keyword>
<dbReference type="EMBL" id="CP000089">
    <property type="protein sequence ID" value="AAZ47949.1"/>
    <property type="molecule type" value="Genomic_DNA"/>
</dbReference>
<feature type="transmembrane region" description="Helical" evidence="1">
    <location>
        <begin position="19"/>
        <end position="42"/>
    </location>
</feature>
<dbReference type="STRING" id="159087.Daro_3219"/>
<proteinExistence type="predicted"/>
<evidence type="ECO:0000256" key="1">
    <source>
        <dbReference type="SAM" id="Phobius"/>
    </source>
</evidence>
<dbReference type="HOGENOM" id="CLU_088953_1_0_4"/>
<name>Q47B32_DECAR</name>
<organism evidence="2">
    <name type="scientific">Dechloromonas aromatica (strain RCB)</name>
    <dbReference type="NCBI Taxonomy" id="159087"/>
    <lineage>
        <taxon>Bacteria</taxon>
        <taxon>Pseudomonadati</taxon>
        <taxon>Pseudomonadota</taxon>
        <taxon>Betaproteobacteria</taxon>
        <taxon>Rhodocyclales</taxon>
        <taxon>Azonexaceae</taxon>
        <taxon>Dechloromonas</taxon>
    </lineage>
</organism>
<keyword evidence="1" id="KW-0472">Membrane</keyword>
<dbReference type="KEGG" id="dar:Daro_3219"/>
<gene>
    <name evidence="2" type="ordered locus">Daro_3219</name>
</gene>